<protein>
    <submittedName>
        <fullName evidence="2">Uncharacterized protein</fullName>
    </submittedName>
</protein>
<organism evidence="2 3">
    <name type="scientific">Fusarium euwallaceae</name>
    <dbReference type="NCBI Taxonomy" id="1147111"/>
    <lineage>
        <taxon>Eukaryota</taxon>
        <taxon>Fungi</taxon>
        <taxon>Dikarya</taxon>
        <taxon>Ascomycota</taxon>
        <taxon>Pezizomycotina</taxon>
        <taxon>Sordariomycetes</taxon>
        <taxon>Hypocreomycetidae</taxon>
        <taxon>Hypocreales</taxon>
        <taxon>Nectriaceae</taxon>
        <taxon>Fusarium</taxon>
        <taxon>Fusarium solani species complex</taxon>
    </lineage>
</organism>
<sequence>MPTSRQHLISLIYTLSIYTSINSTYNRPTLIMSDKPMDATNLNKDTKPKAMDAQGSIGKQFTEQGAIGSMGQKIGGPFDKEGMIGKQFTPEGSIGGAVQNAMGGEKKAKD</sequence>
<comment type="caution">
    <text evidence="2">The sequence shown here is derived from an EMBL/GenBank/DDBJ whole genome shotgun (WGS) entry which is preliminary data.</text>
</comment>
<feature type="region of interest" description="Disordered" evidence="1">
    <location>
        <begin position="33"/>
        <end position="110"/>
    </location>
</feature>
<dbReference type="Proteomes" id="UP000287124">
    <property type="component" value="Unassembled WGS sequence"/>
</dbReference>
<evidence type="ECO:0000256" key="1">
    <source>
        <dbReference type="SAM" id="MobiDB-lite"/>
    </source>
</evidence>
<keyword evidence="3" id="KW-1185">Reference proteome</keyword>
<name>A0A430LIP4_9HYPO</name>
<evidence type="ECO:0000313" key="2">
    <source>
        <dbReference type="EMBL" id="RTE75582.1"/>
    </source>
</evidence>
<evidence type="ECO:0000313" key="3">
    <source>
        <dbReference type="Proteomes" id="UP000287124"/>
    </source>
</evidence>
<gene>
    <name evidence="2" type="ORF">BHE90_009964</name>
</gene>
<dbReference type="AlphaFoldDB" id="A0A430LIP4"/>
<dbReference type="EMBL" id="MIKF01000181">
    <property type="protein sequence ID" value="RTE75582.1"/>
    <property type="molecule type" value="Genomic_DNA"/>
</dbReference>
<accession>A0A430LIP4</accession>
<reference evidence="2 3" key="1">
    <citation type="submission" date="2017-06" db="EMBL/GenBank/DDBJ databases">
        <title>Comparative genomic analysis of Ambrosia Fusariam Clade fungi.</title>
        <authorList>
            <person name="Stajich J.E."/>
            <person name="Carrillo J."/>
            <person name="Kijimoto T."/>
            <person name="Eskalen A."/>
            <person name="O'Donnell K."/>
            <person name="Kasson M."/>
        </authorList>
    </citation>
    <scope>NUCLEOTIDE SEQUENCE [LARGE SCALE GENOMIC DNA]</scope>
    <source>
        <strain evidence="2 3">UCR1854</strain>
    </source>
</reference>
<proteinExistence type="predicted"/>